<dbReference type="EMBL" id="JATAAI010000014">
    <property type="protein sequence ID" value="KAK1741071.1"/>
    <property type="molecule type" value="Genomic_DNA"/>
</dbReference>
<name>A0AAD9DB63_9STRA</name>
<gene>
    <name evidence="2" type="ORF">QTG54_008323</name>
</gene>
<accession>A0AAD9DB63</accession>
<keyword evidence="3" id="KW-1185">Reference proteome</keyword>
<dbReference type="Proteomes" id="UP001224775">
    <property type="component" value="Unassembled WGS sequence"/>
</dbReference>
<reference evidence="2" key="1">
    <citation type="submission" date="2023-06" db="EMBL/GenBank/DDBJ databases">
        <title>Survivors Of The Sea: Transcriptome response of Skeletonema marinoi to long-term dormancy.</title>
        <authorList>
            <person name="Pinder M.I.M."/>
            <person name="Kourtchenko O."/>
            <person name="Robertson E.K."/>
            <person name="Larsson T."/>
            <person name="Maumus F."/>
            <person name="Osuna-Cruz C.M."/>
            <person name="Vancaester E."/>
            <person name="Stenow R."/>
            <person name="Vandepoele K."/>
            <person name="Ploug H."/>
            <person name="Bruchert V."/>
            <person name="Godhe A."/>
            <person name="Topel M."/>
        </authorList>
    </citation>
    <scope>NUCLEOTIDE SEQUENCE</scope>
    <source>
        <strain evidence="2">R05AC</strain>
    </source>
</reference>
<dbReference type="AlphaFoldDB" id="A0AAD9DB63"/>
<comment type="caution">
    <text evidence="2">The sequence shown here is derived from an EMBL/GenBank/DDBJ whole genome shotgun (WGS) entry which is preliminary data.</text>
</comment>
<proteinExistence type="predicted"/>
<evidence type="ECO:0000313" key="2">
    <source>
        <dbReference type="EMBL" id="KAK1741071.1"/>
    </source>
</evidence>
<protein>
    <submittedName>
        <fullName evidence="2">Uncharacterized protein</fullName>
    </submittedName>
</protein>
<feature type="region of interest" description="Disordered" evidence="1">
    <location>
        <begin position="1"/>
        <end position="28"/>
    </location>
</feature>
<evidence type="ECO:0000256" key="1">
    <source>
        <dbReference type="SAM" id="MobiDB-lite"/>
    </source>
</evidence>
<sequence length="184" mass="20630">MKTAASSSPPSPSAPPSKRQNTAEEKSEAVNSGLKVFFDQNQLALQKNIEEREAALKLGEQQLEEAKKAAPALFAKPGDQFTFHVTYCDFDAIVEYVGRNTTPPRKVEFCGDHNYQSPDIGWLIFRNVGEVNFRVYRDMVGAWPISKYSHYEGGKMKNDTLCIPPGMCGELKVWRGWGECDADY</sequence>
<evidence type="ECO:0000313" key="3">
    <source>
        <dbReference type="Proteomes" id="UP001224775"/>
    </source>
</evidence>
<organism evidence="2 3">
    <name type="scientific">Skeletonema marinoi</name>
    <dbReference type="NCBI Taxonomy" id="267567"/>
    <lineage>
        <taxon>Eukaryota</taxon>
        <taxon>Sar</taxon>
        <taxon>Stramenopiles</taxon>
        <taxon>Ochrophyta</taxon>
        <taxon>Bacillariophyta</taxon>
        <taxon>Coscinodiscophyceae</taxon>
        <taxon>Thalassiosirophycidae</taxon>
        <taxon>Thalassiosirales</taxon>
        <taxon>Skeletonemataceae</taxon>
        <taxon>Skeletonema</taxon>
        <taxon>Skeletonema marinoi-dohrnii complex</taxon>
    </lineage>
</organism>